<dbReference type="InterPro" id="IPR050766">
    <property type="entry name" value="Bact_Lucif_Oxidored"/>
</dbReference>
<accession>A0A221MI60</accession>
<dbReference type="NCBIfam" id="TIGR03558">
    <property type="entry name" value="oxido_grp_1"/>
    <property type="match status" value="1"/>
</dbReference>
<organism evidence="3 4">
    <name type="scientific">Virgibacillus necropolis</name>
    <dbReference type="NCBI Taxonomy" id="163877"/>
    <lineage>
        <taxon>Bacteria</taxon>
        <taxon>Bacillati</taxon>
        <taxon>Bacillota</taxon>
        <taxon>Bacilli</taxon>
        <taxon>Bacillales</taxon>
        <taxon>Bacillaceae</taxon>
        <taxon>Virgibacillus</taxon>
    </lineage>
</organism>
<evidence type="ECO:0000313" key="4">
    <source>
        <dbReference type="Proteomes" id="UP000204391"/>
    </source>
</evidence>
<dbReference type="Proteomes" id="UP000204391">
    <property type="component" value="Chromosome"/>
</dbReference>
<dbReference type="KEGG" id="vne:CFK40_07115"/>
<dbReference type="InterPro" id="IPR019949">
    <property type="entry name" value="CmoO-like"/>
</dbReference>
<dbReference type="Gene3D" id="3.20.20.30">
    <property type="entry name" value="Luciferase-like domain"/>
    <property type="match status" value="1"/>
</dbReference>
<evidence type="ECO:0000313" key="3">
    <source>
        <dbReference type="EMBL" id="ASN07324.1"/>
    </source>
</evidence>
<dbReference type="OrthoDB" id="9780518at2"/>
<dbReference type="RefSeq" id="WP_089534317.1">
    <property type="nucleotide sequence ID" value="NZ_CP022437.1"/>
</dbReference>
<evidence type="ECO:0000259" key="2">
    <source>
        <dbReference type="Pfam" id="PF00296"/>
    </source>
</evidence>
<dbReference type="PANTHER" id="PTHR30137">
    <property type="entry name" value="LUCIFERASE-LIKE MONOOXYGENASE"/>
    <property type="match status" value="1"/>
</dbReference>
<evidence type="ECO:0000256" key="1">
    <source>
        <dbReference type="ARBA" id="ARBA00007789"/>
    </source>
</evidence>
<dbReference type="GO" id="GO:0016705">
    <property type="term" value="F:oxidoreductase activity, acting on paired donors, with incorporation or reduction of molecular oxygen"/>
    <property type="evidence" value="ECO:0007669"/>
    <property type="project" value="InterPro"/>
</dbReference>
<dbReference type="Pfam" id="PF00296">
    <property type="entry name" value="Bac_luciferase"/>
    <property type="match status" value="1"/>
</dbReference>
<sequence length="332" mass="36730">MQLSILDQAPISAGMTAQDALHASTELARIGDRLGYTRYWMAEHHDLSGLACPSPDVMLGIIGAKTTSIRIGSGAVLLPHYKPFRVAETYNLLATLYPRRVDLGIGRAPGGSAEVTMALSDNFLENVRKMPDMLDDLLRFLNDDFPKDHMYAKIRPSPVPKSSPNPWLLGTSEKSAVLAAQKGMAYTFGHFMSNQDGPSIVRKYVNGFSKKYELRKPKVIVTISVICAETTEEAEKLALSGQLWSVKRAKGEDIGIPTVEEAKNYSYTADDLALIKKAKNKMIIGNPKEVKLQLEEIQKTYDVNELMIVTITHSTKAKLKSYELIAKEILSN</sequence>
<dbReference type="InterPro" id="IPR011251">
    <property type="entry name" value="Luciferase-like_dom"/>
</dbReference>
<protein>
    <submittedName>
        <fullName evidence="3">LLM class flavin-dependent oxidoreductase</fullName>
    </submittedName>
</protein>
<reference evidence="3 4" key="1">
    <citation type="journal article" date="2003" name="Int. J. Syst. Evol. Microbiol.">
        <title>Virgibacillus carmonensis sp. nov., Virgibacillus necropolis sp. nov. and Virgibacillus picturae sp. nov., three novel species isolated from deteriorated mural paintings, transfer of the species of the genus salibacillus to Virgibacillus, as Virgibacillus marismortui comb. nov. and Virgibacillus salexigens comb. nov., and emended description of the genus Virgibacillus.</title>
        <authorList>
            <person name="Heyrman J."/>
            <person name="Logan N.A."/>
            <person name="Busse H.J."/>
            <person name="Balcaen A."/>
            <person name="Lebbe L."/>
            <person name="Rodriguez-Diaz M."/>
            <person name="Swings J."/>
            <person name="De Vos P."/>
        </authorList>
    </citation>
    <scope>NUCLEOTIDE SEQUENCE [LARGE SCALE GENOMIC DNA]</scope>
    <source>
        <strain evidence="3 4">LMG 19488</strain>
    </source>
</reference>
<dbReference type="EMBL" id="CP022437">
    <property type="protein sequence ID" value="ASN07324.1"/>
    <property type="molecule type" value="Genomic_DNA"/>
</dbReference>
<proteinExistence type="predicted"/>
<feature type="domain" description="Luciferase-like" evidence="2">
    <location>
        <begin position="1"/>
        <end position="300"/>
    </location>
</feature>
<dbReference type="InterPro" id="IPR036661">
    <property type="entry name" value="Luciferase-like_sf"/>
</dbReference>
<dbReference type="AlphaFoldDB" id="A0A221MI60"/>
<comment type="similarity">
    <text evidence="1">To bacterial alkanal monooxygenase alpha and beta chains.</text>
</comment>
<dbReference type="CDD" id="cd00347">
    <property type="entry name" value="Flavin_utilizing_monoxygenases"/>
    <property type="match status" value="1"/>
</dbReference>
<keyword evidence="4" id="KW-1185">Reference proteome</keyword>
<gene>
    <name evidence="3" type="ORF">CFK40_07115</name>
</gene>
<dbReference type="SUPFAM" id="SSF51679">
    <property type="entry name" value="Bacterial luciferase-like"/>
    <property type="match status" value="1"/>
</dbReference>
<name>A0A221MI60_9BACI</name>
<dbReference type="GO" id="GO:0005829">
    <property type="term" value="C:cytosol"/>
    <property type="evidence" value="ECO:0007669"/>
    <property type="project" value="TreeGrafter"/>
</dbReference>
<dbReference type="FunFam" id="3.20.20.30:FF:000002">
    <property type="entry name" value="LLM class flavin-dependent oxidoreductase"/>
    <property type="match status" value="1"/>
</dbReference>
<dbReference type="PANTHER" id="PTHR30137:SF19">
    <property type="entry name" value="LUCIFERASE-LIKE MONOOXYGENASE"/>
    <property type="match status" value="1"/>
</dbReference>